<keyword evidence="2" id="KW-0472">Membrane</keyword>
<reference evidence="3" key="1">
    <citation type="submission" date="2014-10" db="EMBL/GenBank/DDBJ databases">
        <title>Molecular cloning and characterization of the genes coding for the envelope proteins from Cyprinid herpesvirus 3-HZ419 strain.</title>
        <authorList>
            <person name="Liu Z."/>
            <person name="Ke H."/>
            <person name="Ma Y."/>
            <person name="Hao L."/>
            <person name="Ma J."/>
            <person name="Liang Z."/>
        </authorList>
    </citation>
    <scope>NUCLEOTIDE SEQUENCE</scope>
    <source>
        <strain evidence="3">HZ419</strain>
    </source>
</reference>
<name>A0A0C5AWI5_CYHV3</name>
<sequence length="779" mass="84959">MRALLIGRPPGHRTSISNNRRRRTPPLLSPATCFWIVLAFSSTGARAQPQRPFVPAALRGNHYTQPIFFTPAPTVPDTPSKCSGSFVGGGPCALSFRLPSFGAMSSELPVSTGVASGWPDGERTAVTIRCSPQLARFERSPSDQYFFFFMHSDGTAEVFAVAHAGPALSSNNRALIRVGDPATWGSAADLTDLAYGARVFPIRDYLIYFTKRSVYMSLNVALGSLFPGSTDVTVPRVACGMQRDLVLYSQTNVLPVSFYAPKCRRSWLYGPTGVCGPRLSRTVSCAASSWIFVGSERGTELPRFALAYWRTYSRDVPILVASGSFVEHMLRGVTFTWSETEGVRVLVSRSFFDVFNDGVVEGVISVAFGNTVHQYRMACDRLDVGRYHTTGPIELYDEDPYANDEPFPDPTPVSVVVDEAHPVYCVRDAVFVSCPVGASKSKEASFTLWTELNGVRSLMARVFYAGNGVYDELGDGLQLLASKRILGPRRVSYTPEFVSGRDFQTYADATGVWFVVLTGKDYFDPWRELSYGCDYNDGGETSSYRYRVTIGDPTLSTCAPRCAPTWAAFLGRCVPQDASKVSVEVVSCTGGLILDCPQNAVSPSDSVYWYYVSGAGTGATSRNPTYIGSSVSGVNDVVDGVESREGGSVFVTNDYIRKVLNSNARGTFEGLCGLKQVVYNIGVPICVSVVTLPPWALFFTTTVRPPVPIFTLGPAVPVKPTIAPQQQPSAPLKNQGSLAAIVLFTLFSIVCILVLCVLVYHFISKILFRDEVDYDIMDK</sequence>
<proteinExistence type="predicted"/>
<protein>
    <submittedName>
        <fullName evidence="3">Isolate HZ419 ORF115 protein</fullName>
    </submittedName>
</protein>
<accession>A0A0C5AWI5</accession>
<evidence type="ECO:0000313" key="3">
    <source>
        <dbReference type="EMBL" id="AJK93606.1"/>
    </source>
</evidence>
<dbReference type="EMBL" id="KP004900">
    <property type="protein sequence ID" value="AJK93606.1"/>
    <property type="molecule type" value="Genomic_DNA"/>
</dbReference>
<feature type="transmembrane region" description="Helical" evidence="2">
    <location>
        <begin position="738"/>
        <end position="760"/>
    </location>
</feature>
<keyword evidence="2" id="KW-0812">Transmembrane</keyword>
<keyword evidence="2" id="KW-1133">Transmembrane helix</keyword>
<evidence type="ECO:0000256" key="2">
    <source>
        <dbReference type="SAM" id="Phobius"/>
    </source>
</evidence>
<organism evidence="3">
    <name type="scientific">Cyprinid herpesvirus 3</name>
    <name type="common">CyHV-3</name>
    <dbReference type="NCBI Taxonomy" id="180230"/>
    <lineage>
        <taxon>Viruses</taxon>
        <taxon>Duplodnaviria</taxon>
        <taxon>Heunggongvirae</taxon>
        <taxon>Peploviricota</taxon>
        <taxon>Herviviricetes</taxon>
        <taxon>Herpesvirales</taxon>
        <taxon>Alloherpesviridae</taxon>
        <taxon>Cyvirus</taxon>
        <taxon>Cyvirus cyprinidallo3</taxon>
    </lineage>
</organism>
<evidence type="ECO:0000256" key="1">
    <source>
        <dbReference type="SAM" id="MobiDB-lite"/>
    </source>
</evidence>
<feature type="region of interest" description="Disordered" evidence="1">
    <location>
        <begin position="1"/>
        <end position="24"/>
    </location>
</feature>